<accession>F4LQB6</accession>
<gene>
    <name evidence="9" type="ordered locus">Trebr_0695</name>
</gene>
<dbReference type="Gene3D" id="3.40.366.10">
    <property type="entry name" value="Malonyl-Coenzyme A Acyl Carrier Protein, domain 2"/>
    <property type="match status" value="1"/>
</dbReference>
<reference evidence="10" key="1">
    <citation type="submission" date="2011-04" db="EMBL/GenBank/DDBJ databases">
        <title>The complete genome of Treponema brennaborense DSM 12168.</title>
        <authorList>
            <person name="Lucas S."/>
            <person name="Han J."/>
            <person name="Lapidus A."/>
            <person name="Bruce D."/>
            <person name="Goodwin L."/>
            <person name="Pitluck S."/>
            <person name="Peters L."/>
            <person name="Kyrpides N."/>
            <person name="Mavromatis K."/>
            <person name="Ivanova N."/>
            <person name="Mikhailova N."/>
            <person name="Pagani I."/>
            <person name="Teshima H."/>
            <person name="Detter J.C."/>
            <person name="Tapia R."/>
            <person name="Han C."/>
            <person name="Land M."/>
            <person name="Hauser L."/>
            <person name="Markowitz V."/>
            <person name="Cheng J.-F."/>
            <person name="Hugenholtz P."/>
            <person name="Woyke T."/>
            <person name="Wu D."/>
            <person name="Gronow S."/>
            <person name="Wellnitz S."/>
            <person name="Brambilla E."/>
            <person name="Klenk H.-P."/>
            <person name="Eisen J.A."/>
        </authorList>
    </citation>
    <scope>NUCLEOTIDE SEQUENCE [LARGE SCALE GENOMIC DNA]</scope>
    <source>
        <strain evidence="10">DSM 12168 / CIP 105900 / DD5/3</strain>
    </source>
</reference>
<name>F4LQB6_TREBD</name>
<dbReference type="PIRSF" id="PIRSF000446">
    <property type="entry name" value="Mct"/>
    <property type="match status" value="1"/>
</dbReference>
<evidence type="ECO:0000313" key="9">
    <source>
        <dbReference type="EMBL" id="AEE16137.1"/>
    </source>
</evidence>
<dbReference type="PANTHER" id="PTHR42681">
    <property type="entry name" value="MALONYL-COA-ACYL CARRIER PROTEIN TRANSACYLASE, MITOCHONDRIAL"/>
    <property type="match status" value="1"/>
</dbReference>
<evidence type="ECO:0000256" key="3">
    <source>
        <dbReference type="ARBA" id="ARBA00022679"/>
    </source>
</evidence>
<sequence>MVKKYAFLFPGQGAQAQGMMKDVCEAFPAARKCVDAISEIAGEDITKLLWDTEASVLSRSDRSQLAITAASLAVFSALKSKGIEPSVCAGFSLGEFPALCASGVLSFDDTIRVVKKRGEIMQKVCEAIAARNAGNAPGMAAIIGLPPEKVLEIAKASGEVYGANMNSARQTVVSGTAAGLTKAEELCKEAGARRFVRLAVAGPFHCPLMQEAADEFEKAIAAVTFKDPDVPLLSNVSGALAVSGAEIKKSAVLHLTHPVLWTSEEAVLGKMITGETDGGNAEWALLEAGPGKVLSGLWRDTEFGEKWAAVPVNTADAINAL</sequence>
<evidence type="ECO:0000256" key="1">
    <source>
        <dbReference type="ARBA" id="ARBA00013258"/>
    </source>
</evidence>
<feature type="active site" evidence="7">
    <location>
        <position position="205"/>
    </location>
</feature>
<dbReference type="SUPFAM" id="SSF52151">
    <property type="entry name" value="FabD/lysophospholipase-like"/>
    <property type="match status" value="1"/>
</dbReference>
<dbReference type="OrthoDB" id="9805460at2"/>
<dbReference type="GO" id="GO:0005829">
    <property type="term" value="C:cytosol"/>
    <property type="evidence" value="ECO:0007669"/>
    <property type="project" value="TreeGrafter"/>
</dbReference>
<feature type="active site" evidence="7">
    <location>
        <position position="92"/>
    </location>
</feature>
<protein>
    <recommendedName>
        <fullName evidence="2 6">Malonyl CoA-acyl carrier protein transacylase</fullName>
        <ecNumber evidence="1 6">2.3.1.39</ecNumber>
    </recommendedName>
</protein>
<organism evidence="9 10">
    <name type="scientific">Treponema brennaborense (strain DSM 12168 / CIP 105900 / DD5/3)</name>
    <dbReference type="NCBI Taxonomy" id="906968"/>
    <lineage>
        <taxon>Bacteria</taxon>
        <taxon>Pseudomonadati</taxon>
        <taxon>Spirochaetota</taxon>
        <taxon>Spirochaetia</taxon>
        <taxon>Spirochaetales</taxon>
        <taxon>Treponemataceae</taxon>
        <taxon>Treponema</taxon>
    </lineage>
</organism>
<dbReference type="HOGENOM" id="CLU_030558_1_1_12"/>
<dbReference type="KEGG" id="tbe:Trebr_0695"/>
<proteinExistence type="inferred from homology"/>
<evidence type="ECO:0000256" key="6">
    <source>
        <dbReference type="PIRNR" id="PIRNR000446"/>
    </source>
</evidence>
<dbReference type="InterPro" id="IPR001227">
    <property type="entry name" value="Ac_transferase_dom_sf"/>
</dbReference>
<dbReference type="InterPro" id="IPR024925">
    <property type="entry name" value="Malonyl_CoA-ACP_transAc"/>
</dbReference>
<dbReference type="InterPro" id="IPR016036">
    <property type="entry name" value="Malonyl_transacylase_ACP-bd"/>
</dbReference>
<evidence type="ECO:0000256" key="5">
    <source>
        <dbReference type="ARBA" id="ARBA00048462"/>
    </source>
</evidence>
<dbReference type="InterPro" id="IPR014043">
    <property type="entry name" value="Acyl_transferase_dom"/>
</dbReference>
<evidence type="ECO:0000256" key="7">
    <source>
        <dbReference type="PIRSR" id="PIRSR000446-1"/>
    </source>
</evidence>
<evidence type="ECO:0000256" key="2">
    <source>
        <dbReference type="ARBA" id="ARBA00018953"/>
    </source>
</evidence>
<feature type="domain" description="Malonyl-CoA:ACP transacylase (MAT)" evidence="8">
    <location>
        <begin position="8"/>
        <end position="317"/>
    </location>
</feature>
<dbReference type="PANTHER" id="PTHR42681:SF1">
    <property type="entry name" value="MALONYL-COA-ACYL CARRIER PROTEIN TRANSACYLASE, MITOCHONDRIAL"/>
    <property type="match status" value="1"/>
</dbReference>
<dbReference type="InterPro" id="IPR016035">
    <property type="entry name" value="Acyl_Trfase/lysoPLipase"/>
</dbReference>
<evidence type="ECO:0000313" key="10">
    <source>
        <dbReference type="Proteomes" id="UP000006546"/>
    </source>
</evidence>
<evidence type="ECO:0000259" key="8">
    <source>
        <dbReference type="SMART" id="SM00827"/>
    </source>
</evidence>
<dbReference type="SUPFAM" id="SSF55048">
    <property type="entry name" value="Probable ACP-binding domain of malonyl-CoA ACP transacylase"/>
    <property type="match status" value="1"/>
</dbReference>
<dbReference type="RefSeq" id="WP_013757856.1">
    <property type="nucleotide sequence ID" value="NC_015500.1"/>
</dbReference>
<dbReference type="GO" id="GO:0006633">
    <property type="term" value="P:fatty acid biosynthetic process"/>
    <property type="evidence" value="ECO:0007669"/>
    <property type="project" value="TreeGrafter"/>
</dbReference>
<keyword evidence="4 6" id="KW-0012">Acyltransferase</keyword>
<comment type="catalytic activity">
    <reaction evidence="5 6">
        <text>holo-[ACP] + malonyl-CoA = malonyl-[ACP] + CoA</text>
        <dbReference type="Rhea" id="RHEA:41792"/>
        <dbReference type="Rhea" id="RHEA-COMP:9623"/>
        <dbReference type="Rhea" id="RHEA-COMP:9685"/>
        <dbReference type="ChEBI" id="CHEBI:57287"/>
        <dbReference type="ChEBI" id="CHEBI:57384"/>
        <dbReference type="ChEBI" id="CHEBI:64479"/>
        <dbReference type="ChEBI" id="CHEBI:78449"/>
        <dbReference type="EC" id="2.3.1.39"/>
    </reaction>
</comment>
<keyword evidence="10" id="KW-1185">Reference proteome</keyword>
<dbReference type="Proteomes" id="UP000006546">
    <property type="component" value="Chromosome"/>
</dbReference>
<dbReference type="SMART" id="SM00827">
    <property type="entry name" value="PKS_AT"/>
    <property type="match status" value="1"/>
</dbReference>
<dbReference type="AlphaFoldDB" id="F4LQB6"/>
<dbReference type="GO" id="GO:0004314">
    <property type="term" value="F:[acyl-carrier-protein] S-malonyltransferase activity"/>
    <property type="evidence" value="ECO:0007669"/>
    <property type="project" value="UniProtKB-EC"/>
</dbReference>
<dbReference type="eggNOG" id="COG0331">
    <property type="taxonomic scope" value="Bacteria"/>
</dbReference>
<dbReference type="Pfam" id="PF00698">
    <property type="entry name" value="Acyl_transf_1"/>
    <property type="match status" value="1"/>
</dbReference>
<dbReference type="STRING" id="906968.Trebr_0695"/>
<dbReference type="Gene3D" id="3.30.70.250">
    <property type="entry name" value="Malonyl-CoA ACP transacylase, ACP-binding"/>
    <property type="match status" value="1"/>
</dbReference>
<evidence type="ECO:0000256" key="4">
    <source>
        <dbReference type="ARBA" id="ARBA00023315"/>
    </source>
</evidence>
<dbReference type="EMBL" id="CP002696">
    <property type="protein sequence ID" value="AEE16137.1"/>
    <property type="molecule type" value="Genomic_DNA"/>
</dbReference>
<keyword evidence="3 6" id="KW-0808">Transferase</keyword>
<comment type="similarity">
    <text evidence="6">Belongs to the fabD family.</text>
</comment>
<dbReference type="EC" id="2.3.1.39" evidence="1 6"/>
<dbReference type="InterPro" id="IPR050858">
    <property type="entry name" value="Mal-CoA-ACP_Trans/PKS_FabD"/>
</dbReference>